<dbReference type="NCBIfam" id="TIGR00229">
    <property type="entry name" value="sensory_box"/>
    <property type="match status" value="1"/>
</dbReference>
<keyword evidence="5" id="KW-0288">FMN</keyword>
<dbReference type="CDD" id="cd00130">
    <property type="entry name" value="PAS"/>
    <property type="match status" value="1"/>
</dbReference>
<dbReference type="EC" id="2.7.13.3" evidence="2"/>
<evidence type="ECO:0000256" key="3">
    <source>
        <dbReference type="ARBA" id="ARBA00022553"/>
    </source>
</evidence>
<dbReference type="SUPFAM" id="SSF55785">
    <property type="entry name" value="PYP-like sensor domain (PAS domain)"/>
    <property type="match status" value="1"/>
</dbReference>
<keyword evidence="6 14" id="KW-0808">Transferase</keyword>
<evidence type="ECO:0000256" key="10">
    <source>
        <dbReference type="ARBA" id="ARBA00022991"/>
    </source>
</evidence>
<dbReference type="InterPro" id="IPR003594">
    <property type="entry name" value="HATPase_dom"/>
</dbReference>
<evidence type="ECO:0000256" key="1">
    <source>
        <dbReference type="ARBA" id="ARBA00000085"/>
    </source>
</evidence>
<sequence>MDQVRQADGEQAVTTAIRRSPLSMVLTNPRLDDNPITYVNGAFESLTLYSREFAIGRNCRFLQGPQTDPADLEKIREGLRTEKEFEVTLTNHKADGTAFRNQLLVAPIHGADGELNAFFGLQRRIEDEDPSQLPVSDDSSLELLRELQHRVKNHLAMIVSMIRIQAKREVTAESLKAIGRRIEALSVLYDELLNSSASGTPDTDMAAGAYLSRIASVIASLEPRGAIRLNVDCDDISLPVDQAARLGLLLSEFVTNAFEHAFEGRTSGSVEVRFFRPEGGGVRLTVQDDGNGIPEGYNWPFGAPTIEAQHTRAEVHRNGPLDTTGHDHEPGVGGSIVAALTDSLGATLSVTNLSQGTLLTVDLT</sequence>
<evidence type="ECO:0000256" key="8">
    <source>
        <dbReference type="ARBA" id="ARBA00022777"/>
    </source>
</evidence>
<dbReference type="InterPro" id="IPR000700">
    <property type="entry name" value="PAS-assoc_C"/>
</dbReference>
<dbReference type="AlphaFoldDB" id="A0A0T5PF33"/>
<keyword evidence="10" id="KW-0157">Chromophore</keyword>
<dbReference type="PANTHER" id="PTHR47429">
    <property type="entry name" value="PROTEIN TWIN LOV 1"/>
    <property type="match status" value="1"/>
</dbReference>
<dbReference type="PATRIC" id="fig|540747.5.peg.623"/>
<dbReference type="PROSITE" id="PS50109">
    <property type="entry name" value="HIS_KIN"/>
    <property type="match status" value="1"/>
</dbReference>
<evidence type="ECO:0000313" key="15">
    <source>
        <dbReference type="Proteomes" id="UP000051401"/>
    </source>
</evidence>
<dbReference type="InterPro" id="IPR036890">
    <property type="entry name" value="HATPase_C_sf"/>
</dbReference>
<dbReference type="Gene3D" id="3.30.565.10">
    <property type="entry name" value="Histidine kinase-like ATPase, C-terminal domain"/>
    <property type="match status" value="1"/>
</dbReference>
<keyword evidence="4" id="KW-0285">Flavoprotein</keyword>
<dbReference type="Proteomes" id="UP000325785">
    <property type="component" value="Chromosome"/>
</dbReference>
<keyword evidence="9" id="KW-0067">ATP-binding</keyword>
<dbReference type="InterPro" id="IPR011102">
    <property type="entry name" value="Sig_transdc_His_kinase_HWE"/>
</dbReference>
<dbReference type="InterPro" id="IPR035965">
    <property type="entry name" value="PAS-like_dom_sf"/>
</dbReference>
<evidence type="ECO:0000259" key="11">
    <source>
        <dbReference type="PROSITE" id="PS50109"/>
    </source>
</evidence>
<dbReference type="Proteomes" id="UP000051401">
    <property type="component" value="Unassembled WGS sequence"/>
</dbReference>
<dbReference type="KEGG" id="rid:RIdsm_04657"/>
<evidence type="ECO:0000313" key="13">
    <source>
        <dbReference type="EMBL" id="KRS19819.1"/>
    </source>
</evidence>
<dbReference type="EMBL" id="CP031598">
    <property type="protein sequence ID" value="QEW28817.1"/>
    <property type="molecule type" value="Genomic_DNA"/>
</dbReference>
<evidence type="ECO:0000313" key="16">
    <source>
        <dbReference type="Proteomes" id="UP000325785"/>
    </source>
</evidence>
<evidence type="ECO:0000256" key="6">
    <source>
        <dbReference type="ARBA" id="ARBA00022679"/>
    </source>
</evidence>
<dbReference type="SUPFAM" id="SSF55874">
    <property type="entry name" value="ATPase domain of HSP90 chaperone/DNA topoisomerase II/histidine kinase"/>
    <property type="match status" value="1"/>
</dbReference>
<dbReference type="Pfam" id="PF02518">
    <property type="entry name" value="HATPase_c"/>
    <property type="match status" value="1"/>
</dbReference>
<evidence type="ECO:0000313" key="14">
    <source>
        <dbReference type="EMBL" id="QEW28817.1"/>
    </source>
</evidence>
<proteinExistence type="predicted"/>
<feature type="domain" description="Histidine kinase" evidence="11">
    <location>
        <begin position="146"/>
        <end position="364"/>
    </location>
</feature>
<dbReference type="InterPro" id="IPR000014">
    <property type="entry name" value="PAS"/>
</dbReference>
<dbReference type="PROSITE" id="PS50113">
    <property type="entry name" value="PAC"/>
    <property type="match status" value="1"/>
</dbReference>
<dbReference type="SMART" id="SM00911">
    <property type="entry name" value="HWE_HK"/>
    <property type="match status" value="1"/>
</dbReference>
<dbReference type="OrthoDB" id="489241at2"/>
<keyword evidence="8 14" id="KW-0418">Kinase</keyword>
<dbReference type="RefSeq" id="WP_057813102.1">
    <property type="nucleotide sequence ID" value="NZ_CP031598.1"/>
</dbReference>
<evidence type="ECO:0000256" key="2">
    <source>
        <dbReference type="ARBA" id="ARBA00012438"/>
    </source>
</evidence>
<dbReference type="Pfam" id="PF13426">
    <property type="entry name" value="PAS_9"/>
    <property type="match status" value="1"/>
</dbReference>
<dbReference type="GO" id="GO:0005524">
    <property type="term" value="F:ATP binding"/>
    <property type="evidence" value="ECO:0007669"/>
    <property type="project" value="UniProtKB-KW"/>
</dbReference>
<dbReference type="Pfam" id="PF07568">
    <property type="entry name" value="HisKA_2"/>
    <property type="match status" value="1"/>
</dbReference>
<dbReference type="InterPro" id="IPR011495">
    <property type="entry name" value="Sig_transdc_His_kin_sub2_dim/P"/>
</dbReference>
<keyword evidence="3" id="KW-0597">Phosphoprotein</keyword>
<reference evidence="13 15" key="1">
    <citation type="submission" date="2015-04" db="EMBL/GenBank/DDBJ databases">
        <title>The draft genome sequence of Roseovarius indicus B108T.</title>
        <authorList>
            <person name="Li G."/>
            <person name="Lai Q."/>
            <person name="Shao Z."/>
            <person name="Yan P."/>
        </authorList>
    </citation>
    <scope>NUCLEOTIDE SEQUENCE [LARGE SCALE GENOMIC DNA]</scope>
    <source>
        <strain evidence="13 15">B108</strain>
    </source>
</reference>
<gene>
    <name evidence="14" type="ORF">RIdsm_04657</name>
    <name evidence="13" type="ORF">XM52_03045</name>
</gene>
<name>A0A0T5PF33_9RHOB</name>
<evidence type="ECO:0000259" key="12">
    <source>
        <dbReference type="PROSITE" id="PS50113"/>
    </source>
</evidence>
<protein>
    <recommendedName>
        <fullName evidence="2">histidine kinase</fullName>
        <ecNumber evidence="2">2.7.13.3</ecNumber>
    </recommendedName>
</protein>
<evidence type="ECO:0000256" key="9">
    <source>
        <dbReference type="ARBA" id="ARBA00022840"/>
    </source>
</evidence>
<evidence type="ECO:0000256" key="4">
    <source>
        <dbReference type="ARBA" id="ARBA00022630"/>
    </source>
</evidence>
<feature type="domain" description="PAC" evidence="12">
    <location>
        <begin position="83"/>
        <end position="137"/>
    </location>
</feature>
<dbReference type="InterPro" id="IPR005467">
    <property type="entry name" value="His_kinase_dom"/>
</dbReference>
<organism evidence="13 15">
    <name type="scientific">Roseovarius indicus</name>
    <dbReference type="NCBI Taxonomy" id="540747"/>
    <lineage>
        <taxon>Bacteria</taxon>
        <taxon>Pseudomonadati</taxon>
        <taxon>Pseudomonadota</taxon>
        <taxon>Alphaproteobacteria</taxon>
        <taxon>Rhodobacterales</taxon>
        <taxon>Roseobacteraceae</taxon>
        <taxon>Roseovarius</taxon>
    </lineage>
</organism>
<accession>A0A0T5PF33</accession>
<dbReference type="EMBL" id="LAXI01000001">
    <property type="protein sequence ID" value="KRS19819.1"/>
    <property type="molecule type" value="Genomic_DNA"/>
</dbReference>
<dbReference type="Gene3D" id="3.30.450.20">
    <property type="entry name" value="PAS domain"/>
    <property type="match status" value="1"/>
</dbReference>
<keyword evidence="15" id="KW-1185">Reference proteome</keyword>
<comment type="catalytic activity">
    <reaction evidence="1">
        <text>ATP + protein L-histidine = ADP + protein N-phospho-L-histidine.</text>
        <dbReference type="EC" id="2.7.13.3"/>
    </reaction>
</comment>
<evidence type="ECO:0000256" key="7">
    <source>
        <dbReference type="ARBA" id="ARBA00022741"/>
    </source>
</evidence>
<keyword evidence="7" id="KW-0547">Nucleotide-binding</keyword>
<evidence type="ECO:0000256" key="5">
    <source>
        <dbReference type="ARBA" id="ARBA00022643"/>
    </source>
</evidence>
<dbReference type="GO" id="GO:0004673">
    <property type="term" value="F:protein histidine kinase activity"/>
    <property type="evidence" value="ECO:0007669"/>
    <property type="project" value="UniProtKB-EC"/>
</dbReference>
<reference evidence="14 16" key="2">
    <citation type="submission" date="2018-08" db="EMBL/GenBank/DDBJ databases">
        <title>Genetic Globetrotter - A new plasmid hitch-hiking vast phylogenetic and geographic distances.</title>
        <authorList>
            <person name="Vollmers J."/>
            <person name="Petersen J."/>
        </authorList>
    </citation>
    <scope>NUCLEOTIDE SEQUENCE [LARGE SCALE GENOMIC DNA]</scope>
    <source>
        <strain evidence="14 16">DSM 26383</strain>
    </source>
</reference>
<dbReference type="STRING" id="540747.SAMN04488031_102845"/>
<dbReference type="PANTHER" id="PTHR47429:SF2">
    <property type="entry name" value="PROTEIN TWIN LOV 1"/>
    <property type="match status" value="1"/>
</dbReference>